<dbReference type="InterPro" id="IPR017997">
    <property type="entry name" value="Vinculin"/>
</dbReference>
<evidence type="ECO:0000256" key="1">
    <source>
        <dbReference type="ARBA" id="ARBA00004188"/>
    </source>
</evidence>
<dbReference type="FunFam" id="1.20.120.230:FF:000013">
    <property type="entry name" value="Vinculin b"/>
    <property type="match status" value="1"/>
</dbReference>
<proteinExistence type="inferred from homology"/>
<dbReference type="InterPro" id="IPR000633">
    <property type="entry name" value="Vinculin_CS"/>
</dbReference>
<gene>
    <name evidence="24" type="primary">VCL</name>
</gene>
<comment type="subcellular location">
    <subcellularLocation>
        <location evidence="5">Cell junction</location>
        <location evidence="5">Adherens junction</location>
    </subcellularLocation>
    <subcellularLocation>
        <location evidence="3">Cell junction</location>
        <location evidence="3">Focal adhesion</location>
    </subcellularLocation>
    <subcellularLocation>
        <location evidence="4">Cell membrane</location>
        <location evidence="4">Sarcolemma</location>
        <topology evidence="4">Peripheral membrane protein</topology>
        <orientation evidence="4">Cytoplasmic side</orientation>
    </subcellularLocation>
    <subcellularLocation>
        <location evidence="1">Cell projection</location>
        <location evidence="1">Podosome</location>
    </subcellularLocation>
    <subcellularLocation>
        <location evidence="2">Cytoplasm</location>
        <location evidence="2">Cytoskeleton</location>
    </subcellularLocation>
</comment>
<comment type="similarity">
    <text evidence="6">Belongs to the vinculin/alpha-catenin family.</text>
</comment>
<evidence type="ECO:0000256" key="23">
    <source>
        <dbReference type="SAM" id="MobiDB-lite"/>
    </source>
</evidence>
<feature type="compositionally biased region" description="Pro residues" evidence="23">
    <location>
        <begin position="897"/>
        <end position="913"/>
    </location>
</feature>
<dbReference type="GO" id="GO:0002102">
    <property type="term" value="C:podosome"/>
    <property type="evidence" value="ECO:0007669"/>
    <property type="project" value="UniProtKB-SubCell"/>
</dbReference>
<evidence type="ECO:0000256" key="2">
    <source>
        <dbReference type="ARBA" id="ARBA00004245"/>
    </source>
</evidence>
<reference evidence="24" key="2">
    <citation type="submission" date="2025-09" db="UniProtKB">
        <authorList>
            <consortium name="Ensembl"/>
        </authorList>
    </citation>
    <scope>IDENTIFICATION</scope>
</reference>
<evidence type="ECO:0000256" key="15">
    <source>
        <dbReference type="ARBA" id="ARBA00023139"/>
    </source>
</evidence>
<dbReference type="OMA" id="ANNLCEL"/>
<keyword evidence="13" id="KW-0965">Cell junction</keyword>
<feature type="compositionally biased region" description="Low complexity" evidence="23">
    <location>
        <begin position="51"/>
        <end position="70"/>
    </location>
</feature>
<dbReference type="InterPro" id="IPR006077">
    <property type="entry name" value="Vinculin/catenin"/>
</dbReference>
<dbReference type="Gene3D" id="1.20.120.810">
    <property type="entry name" value="Vinculin, Vh2 four-helix bundle"/>
    <property type="match status" value="3"/>
</dbReference>
<evidence type="ECO:0000313" key="24">
    <source>
        <dbReference type="Ensembl" id="ENSACUP00000000309.1"/>
    </source>
</evidence>
<dbReference type="GO" id="GO:0051015">
    <property type="term" value="F:actin filament binding"/>
    <property type="evidence" value="ECO:0007669"/>
    <property type="project" value="InterPro"/>
</dbReference>
<feature type="region of interest" description="Disordered" evidence="23">
    <location>
        <begin position="1"/>
        <end position="93"/>
    </location>
</feature>
<comment type="function">
    <text evidence="20">Actin filament (F-actin)-binding protein involved in cell-matrix adhesion and cell-cell adhesion. Regulates cell-surface E-cadherin expression and potentiates mechanosensing by the E-cadherin complex. May also play important roles in cell morphology and locomotion.</text>
</comment>
<feature type="region of interest" description="Disordered" evidence="23">
    <location>
        <begin position="874"/>
        <end position="925"/>
    </location>
</feature>
<dbReference type="PROSITE" id="PS00663">
    <property type="entry name" value="VINCULIN_1"/>
    <property type="match status" value="1"/>
</dbReference>
<evidence type="ECO:0000256" key="20">
    <source>
        <dbReference type="ARBA" id="ARBA00024757"/>
    </source>
</evidence>
<keyword evidence="22" id="KW-0175">Coiled coil</keyword>
<dbReference type="Ensembl" id="ENSACUT00000000328.1">
    <property type="protein sequence ID" value="ENSACUP00000000309.1"/>
    <property type="gene ID" value="ENSACUG00000000234.1"/>
</dbReference>
<feature type="compositionally biased region" description="Polar residues" evidence="23">
    <location>
        <begin position="1"/>
        <end position="11"/>
    </location>
</feature>
<keyword evidence="19" id="KW-0449">Lipoprotein</keyword>
<accession>A0A663LKN3</accession>
<keyword evidence="17" id="KW-0206">Cytoskeleton</keyword>
<evidence type="ECO:0000256" key="10">
    <source>
        <dbReference type="ARBA" id="ARBA00022553"/>
    </source>
</evidence>
<dbReference type="GO" id="GO:0042383">
    <property type="term" value="C:sarcolemma"/>
    <property type="evidence" value="ECO:0007669"/>
    <property type="project" value="UniProtKB-SubCell"/>
</dbReference>
<evidence type="ECO:0000256" key="7">
    <source>
        <dbReference type="ARBA" id="ARBA00014125"/>
    </source>
</evidence>
<keyword evidence="14" id="KW-0472">Membrane</keyword>
<keyword evidence="12" id="KW-0130">Cell adhesion</keyword>
<dbReference type="GO" id="GO:0005198">
    <property type="term" value="F:structural molecule activity"/>
    <property type="evidence" value="ECO:0007669"/>
    <property type="project" value="InterPro"/>
</dbReference>
<keyword evidence="18" id="KW-0966">Cell projection</keyword>
<dbReference type="FunFam" id="1.20.120.810:FF:000003">
    <property type="entry name" value="Vinculin b"/>
    <property type="match status" value="1"/>
</dbReference>
<protein>
    <recommendedName>
        <fullName evidence="7">Vinculin</fullName>
    </recommendedName>
    <alternativeName>
        <fullName evidence="21">Metavinculin</fullName>
    </alternativeName>
</protein>
<evidence type="ECO:0000256" key="4">
    <source>
        <dbReference type="ARBA" id="ARBA00004278"/>
    </source>
</evidence>
<evidence type="ECO:0000256" key="9">
    <source>
        <dbReference type="ARBA" id="ARBA00022490"/>
    </source>
</evidence>
<evidence type="ECO:0000256" key="12">
    <source>
        <dbReference type="ARBA" id="ARBA00022889"/>
    </source>
</evidence>
<evidence type="ECO:0000256" key="14">
    <source>
        <dbReference type="ARBA" id="ARBA00023136"/>
    </source>
</evidence>
<keyword evidence="10" id="KW-0597">Phosphoprotein</keyword>
<evidence type="ECO:0000256" key="11">
    <source>
        <dbReference type="ARBA" id="ARBA00022737"/>
    </source>
</evidence>
<evidence type="ECO:0000256" key="22">
    <source>
        <dbReference type="SAM" id="Coils"/>
    </source>
</evidence>
<keyword evidence="16" id="KW-0009">Actin-binding</keyword>
<name>A0A663LKN3_ATHCN</name>
<sequence>MLDFITTSTPRVTGDTARAAAASGQRSPPFRARSASFAEPGRGTCRPRESAAGGDTAAGAGRRGRQLPSRPSRRRAPASALRESGNVGHSPATVGKETVQTTEDQILKRDMPPAFIKVENACTKLVRAAQMLQADPYSVPARDYLIDGSRGILSGTSDLLLTFDEAEVRKIIRVCKGILEYLTVAEVVETMEDLVTYTKNLGPGMTKMAKMIDERQQELTHQEHRVMLVNSMNTVKELLPVLISAMKIFVTTKNSKSQGIEEALKNRNFTVEKMSAEINEIIRVLQLTSWDEDAWASKDTEAMKRALALIDSKMNQAKSWLRDPNAPPGDAGEQAIRQILDEAGKAGELCAGKERREILGTCKTLGQMTDQLADLRARGQGATPMAMQKAQQVSQGLDLLTAKVENAARKLEAMTNSKQAIAKKIDAAQNWLADPNGGSEGEEHIRGIMAEARKVAELCEEPKERDDILRSLGEISALTAKLSDLRRHGKGDSPEARALAKQIATSLQNLQSKTNRAVANTRPVKAAVHLEGKIEQAQRWIDNPTVADRGVGQAAIRGLVAEGRRLANVMMGPYRQDLLAKCDRVDQLAAQLADLAARGEGESPQARAVAAQLQDSLKDLKTRMQEAMTQEVSDVFSDTTTPIKLLAVAATAPSDAPNRDEVFDERAANFENHAARLGATAEKAAAVGTANKTTVEGIQATVKSARELTPQVVSAARILLRNPGNQAAYEHFETMKNQWIDNVEKMTGLVDEAIDTKSLLDASEEAIKKDLDKCKVAMANIQPQMLVAGATSIARRANRILLVAKREVENSEDPKFREAVKAASDELSKTVSPMVMDAKAVAGNISDPGLQKSFLDSGYRILGAVAKVREAFQPQEPDFPPPPPDLEQLHLTDELAPPKPPLPEGEVPPPRPPPPEEKDEEFPEQKAGEAINQPMMMAARQLHDEARKWSSKGNDIIAAAKRMALLMAEMSRLVRGGSGNKRALIQCAKDIAKASDEVTRLAKEVAKQCTDKRIRTNLLQVCERIPTISTQLKILSTVKATMLGRTNISDEESEQATEMLVHNAQNLMQSVKETVREAEAASIKIRTDAGFTLRWVRKTPWYQ</sequence>
<dbReference type="InterPro" id="IPR036723">
    <property type="entry name" value="Alpha-catenin/vinculin-like_sf"/>
</dbReference>
<dbReference type="FunFam" id="1.20.120.230:FF:000010">
    <property type="entry name" value="Vinculin a"/>
    <property type="match status" value="1"/>
</dbReference>
<dbReference type="PRINTS" id="PR00806">
    <property type="entry name" value="VINCULIN"/>
</dbReference>
<keyword evidence="11" id="KW-0677">Repeat</keyword>
<evidence type="ECO:0000256" key="21">
    <source>
        <dbReference type="ARBA" id="ARBA00033411"/>
    </source>
</evidence>
<evidence type="ECO:0000256" key="16">
    <source>
        <dbReference type="ARBA" id="ARBA00023203"/>
    </source>
</evidence>
<evidence type="ECO:0000256" key="3">
    <source>
        <dbReference type="ARBA" id="ARBA00004246"/>
    </source>
</evidence>
<evidence type="ECO:0000313" key="25">
    <source>
        <dbReference type="Proteomes" id="UP000472269"/>
    </source>
</evidence>
<dbReference type="Gene3D" id="1.20.120.230">
    <property type="entry name" value="Alpha-catenin/vinculin-like"/>
    <property type="match status" value="2"/>
</dbReference>
<keyword evidence="15" id="KW-0564">Palmitate</keyword>
<evidence type="ECO:0000256" key="17">
    <source>
        <dbReference type="ARBA" id="ARBA00023212"/>
    </source>
</evidence>
<dbReference type="Proteomes" id="UP000472269">
    <property type="component" value="Unplaced"/>
</dbReference>
<organism evidence="24 25">
    <name type="scientific">Athene cunicularia</name>
    <name type="common">Burrowing owl</name>
    <name type="synonym">Speotyto cunicularia</name>
    <dbReference type="NCBI Taxonomy" id="194338"/>
    <lineage>
        <taxon>Eukaryota</taxon>
        <taxon>Metazoa</taxon>
        <taxon>Chordata</taxon>
        <taxon>Craniata</taxon>
        <taxon>Vertebrata</taxon>
        <taxon>Euteleostomi</taxon>
        <taxon>Archelosauria</taxon>
        <taxon>Archosauria</taxon>
        <taxon>Dinosauria</taxon>
        <taxon>Saurischia</taxon>
        <taxon>Theropoda</taxon>
        <taxon>Coelurosauria</taxon>
        <taxon>Aves</taxon>
        <taxon>Neognathae</taxon>
        <taxon>Neoaves</taxon>
        <taxon>Telluraves</taxon>
        <taxon>Strigiformes</taxon>
        <taxon>Strigidae</taxon>
        <taxon>Athene</taxon>
    </lineage>
</organism>
<evidence type="ECO:0000256" key="6">
    <source>
        <dbReference type="ARBA" id="ARBA00008376"/>
    </source>
</evidence>
<keyword evidence="8" id="KW-1003">Cell membrane</keyword>
<keyword evidence="9" id="KW-0963">Cytoplasm</keyword>
<dbReference type="Pfam" id="PF01044">
    <property type="entry name" value="Vinculin"/>
    <property type="match status" value="1"/>
</dbReference>
<evidence type="ECO:0000256" key="13">
    <source>
        <dbReference type="ARBA" id="ARBA00022949"/>
    </source>
</evidence>
<evidence type="ECO:0000256" key="5">
    <source>
        <dbReference type="ARBA" id="ARBA00004536"/>
    </source>
</evidence>
<dbReference type="AlphaFoldDB" id="A0A663LKN3"/>
<dbReference type="GO" id="GO:0005912">
    <property type="term" value="C:adherens junction"/>
    <property type="evidence" value="ECO:0007669"/>
    <property type="project" value="UniProtKB-SubCell"/>
</dbReference>
<keyword evidence="25" id="KW-1185">Reference proteome</keyword>
<dbReference type="GO" id="GO:0007155">
    <property type="term" value="P:cell adhesion"/>
    <property type="evidence" value="ECO:0007669"/>
    <property type="project" value="UniProtKB-KW"/>
</dbReference>
<dbReference type="GO" id="GO:0005925">
    <property type="term" value="C:focal adhesion"/>
    <property type="evidence" value="ECO:0007669"/>
    <property type="project" value="UniProtKB-SubCell"/>
</dbReference>
<dbReference type="SUPFAM" id="SSF47220">
    <property type="entry name" value="alpha-catenin/vinculin-like"/>
    <property type="match status" value="7"/>
</dbReference>
<evidence type="ECO:0000256" key="8">
    <source>
        <dbReference type="ARBA" id="ARBA00022475"/>
    </source>
</evidence>
<dbReference type="FunFam" id="1.20.120.230:FF:000041">
    <property type="entry name" value="Vinculin"/>
    <property type="match status" value="1"/>
</dbReference>
<evidence type="ECO:0000256" key="18">
    <source>
        <dbReference type="ARBA" id="ARBA00023273"/>
    </source>
</evidence>
<dbReference type="FunFam" id="1.20.120.810:FF:000001">
    <property type="entry name" value="Vinculin a"/>
    <property type="match status" value="1"/>
</dbReference>
<dbReference type="PANTHER" id="PTHR46180">
    <property type="entry name" value="VINCULIN"/>
    <property type="match status" value="1"/>
</dbReference>
<evidence type="ECO:0000256" key="19">
    <source>
        <dbReference type="ARBA" id="ARBA00023288"/>
    </source>
</evidence>
<dbReference type="PROSITE" id="PS00664">
    <property type="entry name" value="VINCULIN_2"/>
    <property type="match status" value="2"/>
</dbReference>
<feature type="coiled-coil region" evidence="22">
    <location>
        <begin position="397"/>
        <end position="424"/>
    </location>
</feature>
<reference evidence="24" key="1">
    <citation type="submission" date="2025-08" db="UniProtKB">
        <authorList>
            <consortium name="Ensembl"/>
        </authorList>
    </citation>
    <scope>IDENTIFICATION</scope>
</reference>
<dbReference type="GO" id="GO:0030016">
    <property type="term" value="C:myofibril"/>
    <property type="evidence" value="ECO:0007669"/>
    <property type="project" value="UniProtKB-ARBA"/>
</dbReference>
<dbReference type="FunFam" id="1.20.120.810:FF:000002">
    <property type="entry name" value="Vinculin b"/>
    <property type="match status" value="1"/>
</dbReference>